<evidence type="ECO:0000256" key="9">
    <source>
        <dbReference type="SAM" id="Phobius"/>
    </source>
</evidence>
<evidence type="ECO:0000259" key="10">
    <source>
        <dbReference type="PROSITE" id="PS50109"/>
    </source>
</evidence>
<evidence type="ECO:0000256" key="7">
    <source>
        <dbReference type="ARBA" id="ARBA00023012"/>
    </source>
</evidence>
<sequence>MPLKVKLILLALVPLLLVSGGISWISIYQARLLGEREIAIFEKSLIASHERALKDSVDLAMSAIAPIYTEKSLPKSEAQQAVRNILTNMRFGDDGYFFVYDRYGVNIVHPVQPQLVGENLLNLQDKQGKYLIQSLLQQAQAGGGYEQYLWQKPSTGETVLKLSYVRWLDDWQWMIGTGLYFEDVSQEVAAMHAVIQRNIETTFFSVVVILSVMVAVIVVITLAINMHEHRLADRNLKELSYRTVMFQEDEKKHLARELHDGVNQLLVSSRCHLELLSDKLTDPVMKTHLQKSQYSLITAINEVRHLSHQLRPSALDDIGLEAALATLLSDFRSHSGIEVESYLEMQGYRLKSEVTTTLYRVTQEALNNIEKHAKARCVVVNLQRLQNIFQLMIRDDGIGFDPHNRAMKQGIGLRNMQERVEFIGGEFELVSEPGLGTEITVMLELKEQHYG</sequence>
<keyword evidence="6 9" id="KW-1133">Transmembrane helix</keyword>
<dbReference type="CDD" id="cd16917">
    <property type="entry name" value="HATPase_UhpB-NarQ-NarX-like"/>
    <property type="match status" value="1"/>
</dbReference>
<dbReference type="GO" id="GO:0046983">
    <property type="term" value="F:protein dimerization activity"/>
    <property type="evidence" value="ECO:0007669"/>
    <property type="project" value="InterPro"/>
</dbReference>
<keyword evidence="7" id="KW-0902">Two-component regulatory system</keyword>
<dbReference type="Pfam" id="PF07730">
    <property type="entry name" value="HisKA_3"/>
    <property type="match status" value="1"/>
</dbReference>
<dbReference type="PROSITE" id="PS50109">
    <property type="entry name" value="HIS_KIN"/>
    <property type="match status" value="1"/>
</dbReference>
<dbReference type="SUPFAM" id="SSF55874">
    <property type="entry name" value="ATPase domain of HSP90 chaperone/DNA topoisomerase II/histidine kinase"/>
    <property type="match status" value="1"/>
</dbReference>
<dbReference type="InterPro" id="IPR017171">
    <property type="entry name" value="Sig_transdc_His_kinase_MctS"/>
</dbReference>
<comment type="caution">
    <text evidence="11">The sequence shown here is derived from an EMBL/GenBank/DDBJ whole genome shotgun (WGS) entry which is preliminary data.</text>
</comment>
<dbReference type="PIRSF" id="PIRSF037314">
    <property type="entry name" value="STHK_MctS"/>
    <property type="match status" value="1"/>
</dbReference>
<dbReference type="RefSeq" id="WP_168837474.1">
    <property type="nucleotide sequence ID" value="NZ_JABAIK010000020.1"/>
</dbReference>
<dbReference type="AlphaFoldDB" id="A0A7X8TT73"/>
<name>A0A7X8TT73_9VIBR</name>
<dbReference type="GO" id="GO:0000155">
    <property type="term" value="F:phosphorelay sensor kinase activity"/>
    <property type="evidence" value="ECO:0007669"/>
    <property type="project" value="InterPro"/>
</dbReference>
<dbReference type="InterPro" id="IPR033480">
    <property type="entry name" value="sCache_2"/>
</dbReference>
<dbReference type="Gene3D" id="3.30.450.20">
    <property type="entry name" value="PAS domain"/>
    <property type="match status" value="1"/>
</dbReference>
<evidence type="ECO:0000256" key="2">
    <source>
        <dbReference type="ARBA" id="ARBA00022475"/>
    </source>
</evidence>
<dbReference type="InterPro" id="IPR011712">
    <property type="entry name" value="Sig_transdc_His_kin_sub3_dim/P"/>
</dbReference>
<keyword evidence="3" id="KW-0808">Transferase</keyword>
<keyword evidence="8 9" id="KW-0472">Membrane</keyword>
<dbReference type="GO" id="GO:0005886">
    <property type="term" value="C:plasma membrane"/>
    <property type="evidence" value="ECO:0007669"/>
    <property type="project" value="UniProtKB-SubCell"/>
</dbReference>
<gene>
    <name evidence="11" type="ORF">HGP28_15965</name>
</gene>
<dbReference type="PANTHER" id="PTHR24421">
    <property type="entry name" value="NITRATE/NITRITE SENSOR PROTEIN NARX-RELATED"/>
    <property type="match status" value="1"/>
</dbReference>
<evidence type="ECO:0000313" key="12">
    <source>
        <dbReference type="Proteomes" id="UP000535589"/>
    </source>
</evidence>
<evidence type="ECO:0000256" key="3">
    <source>
        <dbReference type="ARBA" id="ARBA00022679"/>
    </source>
</evidence>
<dbReference type="Proteomes" id="UP000535589">
    <property type="component" value="Unassembled WGS sequence"/>
</dbReference>
<keyword evidence="5 11" id="KW-0418">Kinase</keyword>
<evidence type="ECO:0000313" key="11">
    <source>
        <dbReference type="EMBL" id="NLS14376.1"/>
    </source>
</evidence>
<evidence type="ECO:0000256" key="4">
    <source>
        <dbReference type="ARBA" id="ARBA00022692"/>
    </source>
</evidence>
<dbReference type="PANTHER" id="PTHR24421:SF59">
    <property type="entry name" value="OXYGEN SENSOR HISTIDINE KINASE NREB"/>
    <property type="match status" value="1"/>
</dbReference>
<proteinExistence type="predicted"/>
<evidence type="ECO:0000256" key="6">
    <source>
        <dbReference type="ARBA" id="ARBA00022989"/>
    </source>
</evidence>
<dbReference type="SMART" id="SM00387">
    <property type="entry name" value="HATPase_c"/>
    <property type="match status" value="1"/>
</dbReference>
<comment type="subcellular location">
    <subcellularLocation>
        <location evidence="1">Cell membrane</location>
        <topology evidence="1">Multi-pass membrane protein</topology>
    </subcellularLocation>
</comment>
<evidence type="ECO:0000256" key="5">
    <source>
        <dbReference type="ARBA" id="ARBA00022777"/>
    </source>
</evidence>
<keyword evidence="2" id="KW-1003">Cell membrane</keyword>
<dbReference type="Gene3D" id="1.20.5.1930">
    <property type="match status" value="1"/>
</dbReference>
<dbReference type="SMART" id="SM01049">
    <property type="entry name" value="Cache_2"/>
    <property type="match status" value="1"/>
</dbReference>
<dbReference type="InterPro" id="IPR036890">
    <property type="entry name" value="HATPase_C_sf"/>
</dbReference>
<dbReference type="InterPro" id="IPR003594">
    <property type="entry name" value="HATPase_dom"/>
</dbReference>
<dbReference type="EMBL" id="JABAIK010000020">
    <property type="protein sequence ID" value="NLS14376.1"/>
    <property type="molecule type" value="Genomic_DNA"/>
</dbReference>
<organism evidence="11 12">
    <name type="scientific">Vibrio agarilyticus</name>
    <dbReference type="NCBI Taxonomy" id="2726741"/>
    <lineage>
        <taxon>Bacteria</taxon>
        <taxon>Pseudomonadati</taxon>
        <taxon>Pseudomonadota</taxon>
        <taxon>Gammaproteobacteria</taxon>
        <taxon>Vibrionales</taxon>
        <taxon>Vibrionaceae</taxon>
        <taxon>Vibrio</taxon>
    </lineage>
</organism>
<keyword evidence="12" id="KW-1185">Reference proteome</keyword>
<reference evidence="11 12" key="1">
    <citation type="submission" date="2020-04" db="EMBL/GenBank/DDBJ databases">
        <title>Vibrio sp. SM6, a novel species isolated from seawater.</title>
        <authorList>
            <person name="Wang X."/>
        </authorList>
    </citation>
    <scope>NUCLEOTIDE SEQUENCE [LARGE SCALE GENOMIC DNA]</scope>
    <source>
        <strain evidence="11 12">SM6</strain>
    </source>
</reference>
<feature type="domain" description="Histidine kinase" evidence="10">
    <location>
        <begin position="253"/>
        <end position="447"/>
    </location>
</feature>
<dbReference type="Gene3D" id="3.30.565.10">
    <property type="entry name" value="Histidine kinase-like ATPase, C-terminal domain"/>
    <property type="match status" value="1"/>
</dbReference>
<keyword evidence="4 9" id="KW-0812">Transmembrane</keyword>
<dbReference type="InterPro" id="IPR050482">
    <property type="entry name" value="Sensor_HK_TwoCompSys"/>
</dbReference>
<accession>A0A7X8TT73</accession>
<evidence type="ECO:0000256" key="1">
    <source>
        <dbReference type="ARBA" id="ARBA00004651"/>
    </source>
</evidence>
<evidence type="ECO:0000256" key="8">
    <source>
        <dbReference type="ARBA" id="ARBA00023136"/>
    </source>
</evidence>
<feature type="transmembrane region" description="Helical" evidence="9">
    <location>
        <begin position="203"/>
        <end position="224"/>
    </location>
</feature>
<dbReference type="Pfam" id="PF02518">
    <property type="entry name" value="HATPase_c"/>
    <property type="match status" value="1"/>
</dbReference>
<protein>
    <submittedName>
        <fullName evidence="11">Histidine kinase</fullName>
    </submittedName>
</protein>
<dbReference type="Pfam" id="PF17200">
    <property type="entry name" value="sCache_2"/>
    <property type="match status" value="1"/>
</dbReference>
<dbReference type="InterPro" id="IPR005467">
    <property type="entry name" value="His_kinase_dom"/>
</dbReference>